<gene>
    <name evidence="3" type="ORF">HMPREF1120_08530</name>
</gene>
<protein>
    <submittedName>
        <fullName evidence="3">Uncharacterized protein</fullName>
    </submittedName>
</protein>
<evidence type="ECO:0000313" key="3">
    <source>
        <dbReference type="EMBL" id="EHY60575.1"/>
    </source>
</evidence>
<evidence type="ECO:0000313" key="4">
    <source>
        <dbReference type="Proteomes" id="UP000007304"/>
    </source>
</evidence>
<feature type="compositionally biased region" description="Low complexity" evidence="1">
    <location>
        <begin position="584"/>
        <end position="597"/>
    </location>
</feature>
<feature type="region of interest" description="Disordered" evidence="1">
    <location>
        <begin position="549"/>
        <end position="626"/>
    </location>
</feature>
<dbReference type="PANTHER" id="PTHR42044">
    <property type="entry name" value="DUF676 DOMAIN-CONTAINING PROTEIN-RELATED"/>
    <property type="match status" value="1"/>
</dbReference>
<feature type="compositionally biased region" description="Low complexity" evidence="1">
    <location>
        <begin position="288"/>
        <end position="302"/>
    </location>
</feature>
<dbReference type="EMBL" id="JH226136">
    <property type="protein sequence ID" value="EHY60575.1"/>
    <property type="molecule type" value="Genomic_DNA"/>
</dbReference>
<evidence type="ECO:0000256" key="2">
    <source>
        <dbReference type="SAM" id="Phobius"/>
    </source>
</evidence>
<evidence type="ECO:0000256" key="1">
    <source>
        <dbReference type="SAM" id="MobiDB-lite"/>
    </source>
</evidence>
<feature type="transmembrane region" description="Helical" evidence="2">
    <location>
        <begin position="100"/>
        <end position="118"/>
    </location>
</feature>
<dbReference type="eggNOG" id="ENOG502RYMG">
    <property type="taxonomic scope" value="Eukaryota"/>
</dbReference>
<keyword evidence="2" id="KW-1133">Transmembrane helix</keyword>
<feature type="transmembrane region" description="Helical" evidence="2">
    <location>
        <begin position="27"/>
        <end position="51"/>
    </location>
</feature>
<dbReference type="Proteomes" id="UP000007304">
    <property type="component" value="Unassembled WGS sequence"/>
</dbReference>
<accession>H6C8Z8</accession>
<feature type="transmembrane region" description="Helical" evidence="2">
    <location>
        <begin position="72"/>
        <end position="94"/>
    </location>
</feature>
<reference evidence="3" key="1">
    <citation type="submission" date="2011-07" db="EMBL/GenBank/DDBJ databases">
        <title>The Genome Sequence of Exophiala (Wangiella) dermatitidis NIH/UT8656.</title>
        <authorList>
            <consortium name="The Broad Institute Genome Sequencing Platform"/>
            <person name="Cuomo C."/>
            <person name="Wang Z."/>
            <person name="Hunicke-Smith S."/>
            <person name="Szanislo P.J."/>
            <person name="Earl A."/>
            <person name="Young S.K."/>
            <person name="Zeng Q."/>
            <person name="Gargeya S."/>
            <person name="Fitzgerald M."/>
            <person name="Haas B."/>
            <person name="Abouelleil A."/>
            <person name="Alvarado L."/>
            <person name="Arachchi H.M."/>
            <person name="Berlin A."/>
            <person name="Brown A."/>
            <person name="Chapman S.B."/>
            <person name="Chen Z."/>
            <person name="Dunbar C."/>
            <person name="Freedman E."/>
            <person name="Gearin G."/>
            <person name="Gellesch M."/>
            <person name="Goldberg J."/>
            <person name="Griggs A."/>
            <person name="Gujja S."/>
            <person name="Heiman D."/>
            <person name="Howarth C."/>
            <person name="Larson L."/>
            <person name="Lui A."/>
            <person name="MacDonald P.J.P."/>
            <person name="Montmayeur A."/>
            <person name="Murphy C."/>
            <person name="Neiman D."/>
            <person name="Pearson M."/>
            <person name="Priest M."/>
            <person name="Roberts A."/>
            <person name="Saif S."/>
            <person name="Shea T."/>
            <person name="Shenoy N."/>
            <person name="Sisk P."/>
            <person name="Stolte C."/>
            <person name="Sykes S."/>
            <person name="Wortman J."/>
            <person name="Nusbaum C."/>
            <person name="Birren B."/>
        </authorList>
    </citation>
    <scope>NUCLEOTIDE SEQUENCE</scope>
    <source>
        <strain evidence="3">NIH/UT8656</strain>
    </source>
</reference>
<keyword evidence="2" id="KW-0812">Transmembrane</keyword>
<feature type="region of interest" description="Disordered" evidence="1">
    <location>
        <begin position="288"/>
        <end position="312"/>
    </location>
</feature>
<dbReference type="OrthoDB" id="202545at2759"/>
<feature type="compositionally biased region" description="Gly residues" evidence="1">
    <location>
        <begin position="571"/>
        <end position="583"/>
    </location>
</feature>
<organism evidence="3 4">
    <name type="scientific">Exophiala dermatitidis (strain ATCC 34100 / CBS 525.76 / NIH/UT8656)</name>
    <name type="common">Black yeast</name>
    <name type="synonym">Wangiella dermatitidis</name>
    <dbReference type="NCBI Taxonomy" id="858893"/>
    <lineage>
        <taxon>Eukaryota</taxon>
        <taxon>Fungi</taxon>
        <taxon>Dikarya</taxon>
        <taxon>Ascomycota</taxon>
        <taxon>Pezizomycotina</taxon>
        <taxon>Eurotiomycetes</taxon>
        <taxon>Chaetothyriomycetidae</taxon>
        <taxon>Chaetothyriales</taxon>
        <taxon>Herpotrichiellaceae</taxon>
        <taxon>Exophiala</taxon>
    </lineage>
</organism>
<feature type="compositionally biased region" description="Polar residues" evidence="1">
    <location>
        <begin position="616"/>
        <end position="626"/>
    </location>
</feature>
<dbReference type="InParanoid" id="H6C8Z8"/>
<name>H6C8Z8_EXODN</name>
<feature type="region of interest" description="Disordered" evidence="1">
    <location>
        <begin position="415"/>
        <end position="434"/>
    </location>
</feature>
<sequence length="626" mass="68580">MATTLTPPWSKPLPYTANPLLLMLNDLWLFVQITFTWPLTAGLPSIILPLSPSRSKGLDELALTVPNAWSDFIHLILVVAQTLFLISLFPLAYILLPSLYLLYIVAFVLGNQWFTVLLNGRRRSGFMSDPRCVQGKRVYPHERWVFINGVAVGEHWLQSNLNRLAMTFRRPVLGIHNQTRGIIFDVLECIIQRDLAYPTLDIRQAYDQLLAIISDPTVHKIVLIVHSQGAIEGGMVLDWLYATVAAEQVRKLEVYTFGNAANHWNAPVISKVSPPEPTNTVVDGVINNNSNSSTSCRPSSSSRLVEAGAGGGDRDQNGRVIKYIEHYANTGDYVSRFGILHFRPDMARAKSLGSLPSRAVARTRRLLTNADTLVDNIGSVSDGASASASSPQFTTAAAAVSSDVGGQGQVRLGSGVKNSGEGYQHTPAPGASRHVFDPTPTIRSAAAVVSPSTPIEHHHHIVSPDHSLSLHRRQTLRDKEDLNRFVGRLFKRHGSGHQFNQHYMDNMFEMEGIDMSDFSKGRVKDGNAFMDSLVDLEVFDEWNTVQVDSNTTQRSERGSSSNHGHGHGHGHGSGSGRGGGGSGVLQQQNGIVQQVQVKELSRLWKYRNGGDPDATSAPSRTTGGQR</sequence>
<keyword evidence="4" id="KW-1185">Reference proteome</keyword>
<proteinExistence type="predicted"/>
<dbReference type="GeneID" id="20313169"/>
<keyword evidence="2" id="KW-0472">Membrane</keyword>
<dbReference type="HOGENOM" id="CLU_023866_2_0_1"/>
<dbReference type="PANTHER" id="PTHR42044:SF2">
    <property type="entry name" value="DUF676 DOMAIN-CONTAINING PROTEIN"/>
    <property type="match status" value="1"/>
</dbReference>
<dbReference type="RefSeq" id="XP_009161036.1">
    <property type="nucleotide sequence ID" value="XM_009162788.1"/>
</dbReference>
<dbReference type="STRING" id="858893.H6C8Z8"/>
<dbReference type="AlphaFoldDB" id="H6C8Z8"/>
<dbReference type="VEuPathDB" id="FungiDB:HMPREF1120_08530"/>